<keyword evidence="1" id="KW-0812">Transmembrane</keyword>
<evidence type="ECO:0000313" key="5">
    <source>
        <dbReference type="Proteomes" id="UP000001555"/>
    </source>
</evidence>
<gene>
    <name evidence="3" type="ORF">IscW_ISCW003262</name>
</gene>
<evidence type="ECO:0000313" key="4">
    <source>
        <dbReference type="EnsemblMetazoa" id="ISCW003262-PA"/>
    </source>
</evidence>
<proteinExistence type="predicted"/>
<accession>B7PAP6</accession>
<sequence>MFRSQTLLLAVVLCLWPELDHQLFSFISNFDIHSFFLFLGLTLFPSRSNSCMLHKTTQMTMPLFFFFLNRTFVCACVFRLLYAIVQVTPARPDTKSPCAPSQESSVTLLKFGPDRSIV</sequence>
<name>B7PAP6_IXOSC</name>
<evidence type="ECO:0000256" key="1">
    <source>
        <dbReference type="SAM" id="Phobius"/>
    </source>
</evidence>
<feature type="signal peptide" evidence="2">
    <location>
        <begin position="1"/>
        <end position="21"/>
    </location>
</feature>
<keyword evidence="2" id="KW-0732">Signal</keyword>
<reference evidence="4" key="2">
    <citation type="submission" date="2020-05" db="UniProtKB">
        <authorList>
            <consortium name="EnsemblMetazoa"/>
        </authorList>
    </citation>
    <scope>IDENTIFICATION</scope>
    <source>
        <strain evidence="4">wikel</strain>
    </source>
</reference>
<feature type="chain" id="PRO_5014567949" description="Secreted protein" evidence="2">
    <location>
        <begin position="22"/>
        <end position="118"/>
    </location>
</feature>
<dbReference type="EMBL" id="DS672393">
    <property type="protein sequence ID" value="EEC03668.1"/>
    <property type="molecule type" value="Genomic_DNA"/>
</dbReference>
<dbReference type="EnsemblMetazoa" id="ISCW003262-RA">
    <property type="protein sequence ID" value="ISCW003262-PA"/>
    <property type="gene ID" value="ISCW003262"/>
</dbReference>
<reference evidence="3 5" key="1">
    <citation type="submission" date="2008-03" db="EMBL/GenBank/DDBJ databases">
        <title>Annotation of Ixodes scapularis.</title>
        <authorList>
            <consortium name="Ixodes scapularis Genome Project Consortium"/>
            <person name="Caler E."/>
            <person name="Hannick L.I."/>
            <person name="Bidwell S."/>
            <person name="Joardar V."/>
            <person name="Thiagarajan M."/>
            <person name="Amedeo P."/>
            <person name="Galinsky K.J."/>
            <person name="Schobel S."/>
            <person name="Inman J."/>
            <person name="Hostetler J."/>
            <person name="Miller J."/>
            <person name="Hammond M."/>
            <person name="Megy K."/>
            <person name="Lawson D."/>
            <person name="Kodira C."/>
            <person name="Sutton G."/>
            <person name="Meyer J."/>
            <person name="Hill C.A."/>
            <person name="Birren B."/>
            <person name="Nene V."/>
            <person name="Collins F."/>
            <person name="Alarcon-Chaidez F."/>
            <person name="Wikel S."/>
            <person name="Strausberg R."/>
        </authorList>
    </citation>
    <scope>NUCLEOTIDE SEQUENCE [LARGE SCALE GENOMIC DNA]</scope>
    <source>
        <strain evidence="5">Wikel</strain>
        <strain evidence="3">Wikel colony</strain>
    </source>
</reference>
<keyword evidence="1" id="KW-1133">Transmembrane helix</keyword>
<evidence type="ECO:0008006" key="6">
    <source>
        <dbReference type="Google" id="ProtNLM"/>
    </source>
</evidence>
<dbReference type="VEuPathDB" id="VectorBase:ISCI003262"/>
<dbReference type="EMBL" id="ABJB010930170">
    <property type="status" value="NOT_ANNOTATED_CDS"/>
    <property type="molecule type" value="Genomic_DNA"/>
</dbReference>
<evidence type="ECO:0000313" key="3">
    <source>
        <dbReference type="EMBL" id="EEC03668.1"/>
    </source>
</evidence>
<evidence type="ECO:0000256" key="2">
    <source>
        <dbReference type="SAM" id="SignalP"/>
    </source>
</evidence>
<protein>
    <recommendedName>
        <fullName evidence="6">Secreted protein</fullName>
    </recommendedName>
</protein>
<feature type="transmembrane region" description="Helical" evidence="1">
    <location>
        <begin position="30"/>
        <end position="46"/>
    </location>
</feature>
<dbReference type="Proteomes" id="UP000001555">
    <property type="component" value="Unassembled WGS sequence"/>
</dbReference>
<feature type="transmembrane region" description="Helical" evidence="1">
    <location>
        <begin position="67"/>
        <end position="85"/>
    </location>
</feature>
<keyword evidence="5" id="KW-1185">Reference proteome</keyword>
<keyword evidence="1" id="KW-0472">Membrane</keyword>
<dbReference type="PaxDb" id="6945-B7PAP6"/>
<dbReference type="AlphaFoldDB" id="B7PAP6"/>
<organism>
    <name type="scientific">Ixodes scapularis</name>
    <name type="common">Black-legged tick</name>
    <name type="synonym">Deer tick</name>
    <dbReference type="NCBI Taxonomy" id="6945"/>
    <lineage>
        <taxon>Eukaryota</taxon>
        <taxon>Metazoa</taxon>
        <taxon>Ecdysozoa</taxon>
        <taxon>Arthropoda</taxon>
        <taxon>Chelicerata</taxon>
        <taxon>Arachnida</taxon>
        <taxon>Acari</taxon>
        <taxon>Parasitiformes</taxon>
        <taxon>Ixodida</taxon>
        <taxon>Ixodoidea</taxon>
        <taxon>Ixodidae</taxon>
        <taxon>Ixodinae</taxon>
        <taxon>Ixodes</taxon>
    </lineage>
</organism>
<dbReference type="HOGENOM" id="CLU_2075725_0_0_1"/>
<dbReference type="InParanoid" id="B7PAP6"/>
<dbReference type="VEuPathDB" id="VectorBase:ISCW003262"/>